<evidence type="ECO:0000256" key="4">
    <source>
        <dbReference type="ARBA" id="ARBA00022833"/>
    </source>
</evidence>
<dbReference type="InterPro" id="IPR001841">
    <property type="entry name" value="Znf_RING"/>
</dbReference>
<reference evidence="11 12" key="1">
    <citation type="submission" date="2009-11" db="EMBL/GenBank/DDBJ databases">
        <title>Annotation of Allomyces macrogynus ATCC 38327.</title>
        <authorList>
            <consortium name="The Broad Institute Genome Sequencing Platform"/>
            <person name="Russ C."/>
            <person name="Cuomo C."/>
            <person name="Burger G."/>
            <person name="Gray M.W."/>
            <person name="Holland P.W.H."/>
            <person name="King N."/>
            <person name="Lang F.B.F."/>
            <person name="Roger A.J."/>
            <person name="Ruiz-Trillo I."/>
            <person name="Young S.K."/>
            <person name="Zeng Q."/>
            <person name="Gargeya S."/>
            <person name="Fitzgerald M."/>
            <person name="Haas B."/>
            <person name="Abouelleil A."/>
            <person name="Alvarado L."/>
            <person name="Arachchi H.M."/>
            <person name="Berlin A."/>
            <person name="Chapman S.B."/>
            <person name="Gearin G."/>
            <person name="Goldberg J."/>
            <person name="Griggs A."/>
            <person name="Gujja S."/>
            <person name="Hansen M."/>
            <person name="Heiman D."/>
            <person name="Howarth C."/>
            <person name="Larimer J."/>
            <person name="Lui A."/>
            <person name="MacDonald P.J.P."/>
            <person name="McCowen C."/>
            <person name="Montmayeur A."/>
            <person name="Murphy C."/>
            <person name="Neiman D."/>
            <person name="Pearson M."/>
            <person name="Priest M."/>
            <person name="Roberts A."/>
            <person name="Saif S."/>
            <person name="Shea T."/>
            <person name="Sisk P."/>
            <person name="Stolte C."/>
            <person name="Sykes S."/>
            <person name="Wortman J."/>
            <person name="Nusbaum C."/>
            <person name="Birren B."/>
        </authorList>
    </citation>
    <scope>NUCLEOTIDE SEQUENCE [LARGE SCALE GENOMIC DNA]</scope>
    <source>
        <strain evidence="11 12">ATCC 38327</strain>
    </source>
</reference>
<dbReference type="Gene3D" id="3.30.40.10">
    <property type="entry name" value="Zinc/RING finger domain, C3HC4 (zinc finger)"/>
    <property type="match status" value="1"/>
</dbReference>
<feature type="domain" description="RING-type" evidence="8">
    <location>
        <begin position="350"/>
        <end position="393"/>
    </location>
</feature>
<dbReference type="SMART" id="SM00343">
    <property type="entry name" value="ZnF_C2HC"/>
    <property type="match status" value="1"/>
</dbReference>
<evidence type="ECO:0000259" key="10">
    <source>
        <dbReference type="PROSITE" id="PS51282"/>
    </source>
</evidence>
<protein>
    <recommendedName>
        <fullName evidence="13">DWNN domain-containing protein</fullName>
    </recommendedName>
</protein>
<proteinExistence type="predicted"/>
<dbReference type="InterPro" id="IPR025829">
    <property type="entry name" value="Zn_knuckle_CX2CX3GHX4C"/>
</dbReference>
<feature type="region of interest" description="Disordered" evidence="7">
    <location>
        <begin position="448"/>
        <end position="566"/>
    </location>
</feature>
<dbReference type="PANTHER" id="PTHR15439">
    <property type="entry name" value="RETINOBLASTOMA-BINDING PROTEIN 6"/>
    <property type="match status" value="1"/>
</dbReference>
<dbReference type="STRING" id="578462.A0A0L0SX76"/>
<dbReference type="CDD" id="cd16620">
    <property type="entry name" value="vRING-HC-C4C4_RBBP6"/>
    <property type="match status" value="1"/>
</dbReference>
<dbReference type="SUPFAM" id="SSF57756">
    <property type="entry name" value="Retrovirus zinc finger-like domains"/>
    <property type="match status" value="1"/>
</dbReference>
<dbReference type="GO" id="GO:0006511">
    <property type="term" value="P:ubiquitin-dependent protein catabolic process"/>
    <property type="evidence" value="ECO:0007669"/>
    <property type="project" value="TreeGrafter"/>
</dbReference>
<name>A0A0L0SX76_ALLM3</name>
<evidence type="ECO:0000256" key="7">
    <source>
        <dbReference type="SAM" id="MobiDB-lite"/>
    </source>
</evidence>
<evidence type="ECO:0000256" key="3">
    <source>
        <dbReference type="ARBA" id="ARBA00022771"/>
    </source>
</evidence>
<dbReference type="InterPro" id="IPR036875">
    <property type="entry name" value="Znf_CCHC_sf"/>
</dbReference>
<evidence type="ECO:0000259" key="9">
    <source>
        <dbReference type="PROSITE" id="PS50158"/>
    </source>
</evidence>
<reference evidence="12" key="2">
    <citation type="submission" date="2009-11" db="EMBL/GenBank/DDBJ databases">
        <title>The Genome Sequence of Allomyces macrogynus strain ATCC 38327.</title>
        <authorList>
            <consortium name="The Broad Institute Genome Sequencing Platform"/>
            <person name="Russ C."/>
            <person name="Cuomo C."/>
            <person name="Shea T."/>
            <person name="Young S.K."/>
            <person name="Zeng Q."/>
            <person name="Koehrsen M."/>
            <person name="Haas B."/>
            <person name="Borodovsky M."/>
            <person name="Guigo R."/>
            <person name="Alvarado L."/>
            <person name="Berlin A."/>
            <person name="Borenstein D."/>
            <person name="Chen Z."/>
            <person name="Engels R."/>
            <person name="Freedman E."/>
            <person name="Gellesch M."/>
            <person name="Goldberg J."/>
            <person name="Griggs A."/>
            <person name="Gujja S."/>
            <person name="Heiman D."/>
            <person name="Hepburn T."/>
            <person name="Howarth C."/>
            <person name="Jen D."/>
            <person name="Larson L."/>
            <person name="Lewis B."/>
            <person name="Mehta T."/>
            <person name="Park D."/>
            <person name="Pearson M."/>
            <person name="Roberts A."/>
            <person name="Saif S."/>
            <person name="Shenoy N."/>
            <person name="Sisk P."/>
            <person name="Stolte C."/>
            <person name="Sykes S."/>
            <person name="Walk T."/>
            <person name="White J."/>
            <person name="Yandava C."/>
            <person name="Burger G."/>
            <person name="Gray M.W."/>
            <person name="Holland P.W.H."/>
            <person name="King N."/>
            <person name="Lang F.B.F."/>
            <person name="Roger A.J."/>
            <person name="Ruiz-Trillo I."/>
            <person name="Lander E."/>
            <person name="Nusbaum C."/>
        </authorList>
    </citation>
    <scope>NUCLEOTIDE SEQUENCE [LARGE SCALE GENOMIC DNA]</scope>
    <source>
        <strain evidence="12">ATCC 38327</strain>
    </source>
</reference>
<dbReference type="GO" id="GO:0008270">
    <property type="term" value="F:zinc ion binding"/>
    <property type="evidence" value="ECO:0007669"/>
    <property type="project" value="UniProtKB-KW"/>
</dbReference>
<feature type="region of interest" description="Disordered" evidence="7">
    <location>
        <begin position="152"/>
        <end position="177"/>
    </location>
</feature>
<evidence type="ECO:0008006" key="13">
    <source>
        <dbReference type="Google" id="ProtNLM"/>
    </source>
</evidence>
<evidence type="ECO:0000256" key="2">
    <source>
        <dbReference type="ARBA" id="ARBA00022723"/>
    </source>
</evidence>
<feature type="compositionally biased region" description="Gly residues" evidence="7">
    <location>
        <begin position="210"/>
        <end position="230"/>
    </location>
</feature>
<dbReference type="Pfam" id="PF08783">
    <property type="entry name" value="DWNN"/>
    <property type="match status" value="1"/>
</dbReference>
<evidence type="ECO:0000256" key="6">
    <source>
        <dbReference type="PROSITE-ProRule" id="PRU00047"/>
    </source>
</evidence>
<dbReference type="GO" id="GO:0003676">
    <property type="term" value="F:nucleic acid binding"/>
    <property type="evidence" value="ECO:0007669"/>
    <property type="project" value="InterPro"/>
</dbReference>
<evidence type="ECO:0000313" key="12">
    <source>
        <dbReference type="Proteomes" id="UP000054350"/>
    </source>
</evidence>
<keyword evidence="3 6" id="KW-0863">Zinc-finger</keyword>
<dbReference type="InterPro" id="IPR013083">
    <property type="entry name" value="Znf_RING/FYVE/PHD"/>
</dbReference>
<dbReference type="InterPro" id="IPR014891">
    <property type="entry name" value="DWNN_domain"/>
</dbReference>
<dbReference type="GO" id="GO:0061630">
    <property type="term" value="F:ubiquitin protein ligase activity"/>
    <property type="evidence" value="ECO:0007669"/>
    <property type="project" value="InterPro"/>
</dbReference>
<dbReference type="PROSITE" id="PS51282">
    <property type="entry name" value="DWNN"/>
    <property type="match status" value="1"/>
</dbReference>
<dbReference type="InterPro" id="IPR033489">
    <property type="entry name" value="RBBP6"/>
</dbReference>
<dbReference type="EMBL" id="GG745352">
    <property type="protein sequence ID" value="KNE67163.1"/>
    <property type="molecule type" value="Genomic_DNA"/>
</dbReference>
<dbReference type="VEuPathDB" id="FungiDB:AMAG_12234"/>
<dbReference type="GO" id="GO:0006397">
    <property type="term" value="P:mRNA processing"/>
    <property type="evidence" value="ECO:0007669"/>
    <property type="project" value="InterPro"/>
</dbReference>
<feature type="domain" description="DWNN" evidence="10">
    <location>
        <begin position="4"/>
        <end position="76"/>
    </location>
</feature>
<organism evidence="11 12">
    <name type="scientific">Allomyces macrogynus (strain ATCC 38327)</name>
    <name type="common">Allomyces javanicus var. macrogynus</name>
    <dbReference type="NCBI Taxonomy" id="578462"/>
    <lineage>
        <taxon>Eukaryota</taxon>
        <taxon>Fungi</taxon>
        <taxon>Fungi incertae sedis</taxon>
        <taxon>Blastocladiomycota</taxon>
        <taxon>Blastocladiomycetes</taxon>
        <taxon>Blastocladiales</taxon>
        <taxon>Blastocladiaceae</taxon>
        <taxon>Allomyces</taxon>
    </lineage>
</organism>
<keyword evidence="4" id="KW-0862">Zinc</keyword>
<sequence>MSFIHFKFRSAKAHDSLVVDGMGMSAFDLKREIVRFKKLKGEDFDLILSNAETGEEYRDDLALVPRNSSIVVRRIPVPDAKKNGIEAGTAKYKTDDLHMGVPTIPANDAPAGAGLPGRYGSRGTTELVPVHHGQSLFGNNGPAGIPGLGPGGRGAGGIPGLGGGGGDDNGPEGGEMDEEDRINAIMQEGSSYWQATQEKMAGMRRIQRTGFGGPGGGGGGGGGGQGGPGGPHHNRMPGRAPPAGYVCYRCGIKGHFIQDCPTNGDTNYDRPKVKRTTGIPRSFLQEIDAGSGQGGFPADASTVMMNPEGKIVKFVSNEAAWNKIVAQTTTAAPSEEAVMDSVPVRKEFQCPLCDKILKEAVEISCCHTAFCDECIRSSLTSEGMLHLTCPECKSPAAPDNLTPNYVLRQRITEYVRDYLQRKHAELRQSRPTEVTSAVTIKAAPSSLESRITIRAPPGAGTAAGATPRPQMPMPPGPSMPPGPPLPAGMARPMMPPPMGMGGFRPMAPPMGRPQMMPQGGGPPPPGPWGHRGPPLPNSGQRPPMYPGKRPFPDEEDGGPAKKRPAP</sequence>
<feature type="region of interest" description="Disordered" evidence="7">
    <location>
        <begin position="209"/>
        <end position="237"/>
    </location>
</feature>
<dbReference type="OMA" id="NVPDHEP"/>
<dbReference type="Gene3D" id="3.10.20.90">
    <property type="entry name" value="Phosphatidylinositol 3-kinase Catalytic Subunit, Chain A, domain 1"/>
    <property type="match status" value="1"/>
</dbReference>
<feature type="compositionally biased region" description="Pro residues" evidence="7">
    <location>
        <begin position="469"/>
        <end position="486"/>
    </location>
</feature>
<feature type="compositionally biased region" description="Gly residues" evidence="7">
    <location>
        <begin position="152"/>
        <end position="173"/>
    </location>
</feature>
<dbReference type="Proteomes" id="UP000054350">
    <property type="component" value="Unassembled WGS sequence"/>
</dbReference>
<dbReference type="Gene3D" id="4.10.60.10">
    <property type="entry name" value="Zinc finger, CCHC-type"/>
    <property type="match status" value="1"/>
</dbReference>
<evidence type="ECO:0000313" key="11">
    <source>
        <dbReference type="EMBL" id="KNE67163.1"/>
    </source>
</evidence>
<dbReference type="PANTHER" id="PTHR15439:SF0">
    <property type="entry name" value="CELL DIVISION CYCLE AND APOPTOSIS REGULATOR PROTEIN 1-RELATED"/>
    <property type="match status" value="1"/>
</dbReference>
<dbReference type="eggNOG" id="KOG0314">
    <property type="taxonomic scope" value="Eukaryota"/>
</dbReference>
<dbReference type="SUPFAM" id="SSF57850">
    <property type="entry name" value="RING/U-box"/>
    <property type="match status" value="1"/>
</dbReference>
<dbReference type="GO" id="GO:0016567">
    <property type="term" value="P:protein ubiquitination"/>
    <property type="evidence" value="ECO:0007669"/>
    <property type="project" value="InterPro"/>
</dbReference>
<dbReference type="PROSITE" id="PS50158">
    <property type="entry name" value="ZF_CCHC"/>
    <property type="match status" value="1"/>
</dbReference>
<dbReference type="GO" id="GO:0005634">
    <property type="term" value="C:nucleus"/>
    <property type="evidence" value="ECO:0007669"/>
    <property type="project" value="UniProtKB-SubCell"/>
</dbReference>
<evidence type="ECO:0000256" key="1">
    <source>
        <dbReference type="ARBA" id="ARBA00004123"/>
    </source>
</evidence>
<feature type="compositionally biased region" description="Low complexity" evidence="7">
    <location>
        <begin position="454"/>
        <end position="468"/>
    </location>
</feature>
<dbReference type="InterPro" id="IPR001878">
    <property type="entry name" value="Znf_CCHC"/>
</dbReference>
<gene>
    <name evidence="11" type="ORF">AMAG_12234</name>
</gene>
<evidence type="ECO:0000259" key="8">
    <source>
        <dbReference type="PROSITE" id="PS50089"/>
    </source>
</evidence>
<keyword evidence="2" id="KW-0479">Metal-binding</keyword>
<feature type="domain" description="CCHC-type" evidence="9">
    <location>
        <begin position="247"/>
        <end position="261"/>
    </location>
</feature>
<keyword evidence="12" id="KW-1185">Reference proteome</keyword>
<dbReference type="Pfam" id="PF13696">
    <property type="entry name" value="zf-CCHC_2"/>
    <property type="match status" value="1"/>
</dbReference>
<accession>A0A0L0SX76</accession>
<dbReference type="OrthoDB" id="106784at2759"/>
<dbReference type="AlphaFoldDB" id="A0A0L0SX76"/>
<keyword evidence="5" id="KW-0539">Nucleus</keyword>
<comment type="subcellular location">
    <subcellularLocation>
        <location evidence="1">Nucleus</location>
    </subcellularLocation>
</comment>
<dbReference type="SMART" id="SM01180">
    <property type="entry name" value="DWNN"/>
    <property type="match status" value="1"/>
</dbReference>
<evidence type="ECO:0000256" key="5">
    <source>
        <dbReference type="ARBA" id="ARBA00023242"/>
    </source>
</evidence>
<dbReference type="PROSITE" id="PS50089">
    <property type="entry name" value="ZF_RING_2"/>
    <property type="match status" value="1"/>
</dbReference>